<dbReference type="GO" id="GO:0008379">
    <property type="term" value="F:thioredoxin peroxidase activity"/>
    <property type="evidence" value="ECO:0007669"/>
    <property type="project" value="TreeGrafter"/>
</dbReference>
<evidence type="ECO:0000313" key="15">
    <source>
        <dbReference type="Proteomes" id="UP000019151"/>
    </source>
</evidence>
<evidence type="ECO:0000256" key="6">
    <source>
        <dbReference type="ARBA" id="ARBA00023157"/>
    </source>
</evidence>
<dbReference type="EMBL" id="CP007129">
    <property type="protein sequence ID" value="AHG92506.1"/>
    <property type="molecule type" value="Genomic_DNA"/>
</dbReference>
<dbReference type="EC" id="1.11.1.24" evidence="2"/>
<name>W0RP35_9BACT</name>
<dbReference type="InterPro" id="IPR013766">
    <property type="entry name" value="Thioredoxin_domain"/>
</dbReference>
<dbReference type="SUPFAM" id="SSF52833">
    <property type="entry name" value="Thioredoxin-like"/>
    <property type="match status" value="1"/>
</dbReference>
<keyword evidence="3" id="KW-0575">Peroxidase</keyword>
<dbReference type="PROSITE" id="PS51352">
    <property type="entry name" value="THIOREDOXIN_2"/>
    <property type="match status" value="1"/>
</dbReference>
<sequence length="197" mass="20388">MRSSLTLAATVAVLALDAGAARAQTASSTTTTVTTTTTTTVVAPAVGEAAPDFSLPWADGSGARATPVALSDLKGKVVVVAFYPKDRTSGCTAELTKFRDEYASLFGDGVVVVPVSADSIDSHVSWASEMKFPFALASDPSLAIADKYGSRMAGRPIASRTVFVIGKDGRIAYREMKFNALSEDAYKALAAAVAAAR</sequence>
<geneLocation type="plasmid" evidence="14 15">
    <name>1</name>
</geneLocation>
<evidence type="ECO:0000256" key="3">
    <source>
        <dbReference type="ARBA" id="ARBA00022559"/>
    </source>
</evidence>
<keyword evidence="15" id="KW-1185">Reference proteome</keyword>
<keyword evidence="12" id="KW-0732">Signal</keyword>
<comment type="function">
    <text evidence="1">Thiol-specific peroxidase that catalyzes the reduction of hydrogen peroxide and organic hydroperoxides to water and alcohols, respectively. Plays a role in cell protection against oxidative stress by detoxifying peroxides and as sensor of hydrogen peroxide-mediated signaling events.</text>
</comment>
<feature type="chain" id="PRO_5004795794" description="thioredoxin-dependent peroxiredoxin" evidence="12">
    <location>
        <begin position="24"/>
        <end position="197"/>
    </location>
</feature>
<keyword evidence="7" id="KW-0676">Redox-active center</keyword>
<feature type="signal peptide" evidence="12">
    <location>
        <begin position="1"/>
        <end position="23"/>
    </location>
</feature>
<dbReference type="InterPro" id="IPR036249">
    <property type="entry name" value="Thioredoxin-like_sf"/>
</dbReference>
<evidence type="ECO:0000256" key="1">
    <source>
        <dbReference type="ARBA" id="ARBA00003330"/>
    </source>
</evidence>
<evidence type="ECO:0000256" key="5">
    <source>
        <dbReference type="ARBA" id="ARBA00023002"/>
    </source>
</evidence>
<evidence type="ECO:0000256" key="12">
    <source>
        <dbReference type="SAM" id="SignalP"/>
    </source>
</evidence>
<evidence type="ECO:0000256" key="9">
    <source>
        <dbReference type="ARBA" id="ARBA00038489"/>
    </source>
</evidence>
<evidence type="ECO:0000256" key="8">
    <source>
        <dbReference type="ARBA" id="ARBA00032824"/>
    </source>
</evidence>
<keyword evidence="14" id="KW-0614">Plasmid</keyword>
<keyword evidence="6" id="KW-1015">Disulfide bond</keyword>
<keyword evidence="5" id="KW-0560">Oxidoreductase</keyword>
<comment type="catalytic activity">
    <reaction evidence="11">
        <text>a hydroperoxide + [thioredoxin]-dithiol = an alcohol + [thioredoxin]-disulfide + H2O</text>
        <dbReference type="Rhea" id="RHEA:62620"/>
        <dbReference type="Rhea" id="RHEA-COMP:10698"/>
        <dbReference type="Rhea" id="RHEA-COMP:10700"/>
        <dbReference type="ChEBI" id="CHEBI:15377"/>
        <dbReference type="ChEBI" id="CHEBI:29950"/>
        <dbReference type="ChEBI" id="CHEBI:30879"/>
        <dbReference type="ChEBI" id="CHEBI:35924"/>
        <dbReference type="ChEBI" id="CHEBI:50058"/>
        <dbReference type="EC" id="1.11.1.24"/>
    </reaction>
</comment>
<evidence type="ECO:0000256" key="11">
    <source>
        <dbReference type="ARBA" id="ARBA00049091"/>
    </source>
</evidence>
<dbReference type="Gene3D" id="3.40.30.10">
    <property type="entry name" value="Glutaredoxin"/>
    <property type="match status" value="1"/>
</dbReference>
<dbReference type="Pfam" id="PF00578">
    <property type="entry name" value="AhpC-TSA"/>
    <property type="match status" value="1"/>
</dbReference>
<dbReference type="AlphaFoldDB" id="W0RP35"/>
<reference evidence="14 15" key="1">
    <citation type="journal article" date="2014" name="Genome Announc.">
        <title>Genome Sequence and Methylome of Soil Bacterium Gemmatirosa kalamazoonensis KBS708T, a Member of the Rarely Cultivated Gemmatimonadetes Phylum.</title>
        <authorList>
            <person name="Debruyn J.M."/>
            <person name="Radosevich M."/>
            <person name="Wommack K.E."/>
            <person name="Polson S.W."/>
            <person name="Hauser L.J."/>
            <person name="Fawaz M.N."/>
            <person name="Korlach J."/>
            <person name="Tsai Y.C."/>
        </authorList>
    </citation>
    <scope>NUCLEOTIDE SEQUENCE [LARGE SCALE GENOMIC DNA]</scope>
    <source>
        <strain evidence="14 15">KBS708</strain>
        <plasmid evidence="15">Plasmid 1</plasmid>
    </source>
</reference>
<dbReference type="InterPro" id="IPR000866">
    <property type="entry name" value="AhpC/TSA"/>
</dbReference>
<dbReference type="GO" id="GO:0045454">
    <property type="term" value="P:cell redox homeostasis"/>
    <property type="evidence" value="ECO:0007669"/>
    <property type="project" value="TreeGrafter"/>
</dbReference>
<gene>
    <name evidence="14" type="ORF">J421_4971</name>
</gene>
<comment type="similarity">
    <text evidence="9">Belongs to the peroxiredoxin family. BCP/PrxQ subfamily.</text>
</comment>
<dbReference type="InterPro" id="IPR050924">
    <property type="entry name" value="Peroxiredoxin_BCP/PrxQ"/>
</dbReference>
<organism evidence="14 15">
    <name type="scientific">Gemmatirosa kalamazoonensis</name>
    <dbReference type="NCBI Taxonomy" id="861299"/>
    <lineage>
        <taxon>Bacteria</taxon>
        <taxon>Pseudomonadati</taxon>
        <taxon>Gemmatimonadota</taxon>
        <taxon>Gemmatimonadia</taxon>
        <taxon>Gemmatimonadales</taxon>
        <taxon>Gemmatimonadaceae</taxon>
        <taxon>Gemmatirosa</taxon>
    </lineage>
</organism>
<dbReference type="HOGENOM" id="CLU_042529_14_2_0"/>
<evidence type="ECO:0000256" key="4">
    <source>
        <dbReference type="ARBA" id="ARBA00022862"/>
    </source>
</evidence>
<evidence type="ECO:0000313" key="14">
    <source>
        <dbReference type="EMBL" id="AHG92506.1"/>
    </source>
</evidence>
<proteinExistence type="inferred from homology"/>
<accession>W0RP35</accession>
<dbReference type="InParanoid" id="W0RP35"/>
<evidence type="ECO:0000256" key="10">
    <source>
        <dbReference type="ARBA" id="ARBA00042639"/>
    </source>
</evidence>
<dbReference type="GO" id="GO:0005737">
    <property type="term" value="C:cytoplasm"/>
    <property type="evidence" value="ECO:0007669"/>
    <property type="project" value="TreeGrafter"/>
</dbReference>
<dbReference type="OrthoDB" id="9812811at2"/>
<dbReference type="Proteomes" id="UP000019151">
    <property type="component" value="Plasmid 1"/>
</dbReference>
<dbReference type="KEGG" id="gba:J421_4971"/>
<dbReference type="RefSeq" id="WP_025413845.1">
    <property type="nucleotide sequence ID" value="NZ_CP007129.1"/>
</dbReference>
<keyword evidence="4" id="KW-0049">Antioxidant</keyword>
<dbReference type="PANTHER" id="PTHR42801">
    <property type="entry name" value="THIOREDOXIN-DEPENDENT PEROXIDE REDUCTASE"/>
    <property type="match status" value="1"/>
</dbReference>
<protein>
    <recommendedName>
        <fullName evidence="2">thioredoxin-dependent peroxiredoxin</fullName>
        <ecNumber evidence="2">1.11.1.24</ecNumber>
    </recommendedName>
    <alternativeName>
        <fullName evidence="8">Thioredoxin peroxidase</fullName>
    </alternativeName>
    <alternativeName>
        <fullName evidence="10">Thioredoxin-dependent peroxiredoxin Bcp</fullName>
    </alternativeName>
</protein>
<feature type="domain" description="Thioredoxin" evidence="13">
    <location>
        <begin position="44"/>
        <end position="195"/>
    </location>
</feature>
<evidence type="ECO:0000256" key="2">
    <source>
        <dbReference type="ARBA" id="ARBA00013017"/>
    </source>
</evidence>
<dbReference type="GO" id="GO:0034599">
    <property type="term" value="P:cellular response to oxidative stress"/>
    <property type="evidence" value="ECO:0007669"/>
    <property type="project" value="TreeGrafter"/>
</dbReference>
<dbReference type="CDD" id="cd03017">
    <property type="entry name" value="PRX_BCP"/>
    <property type="match status" value="1"/>
</dbReference>
<evidence type="ECO:0000256" key="7">
    <source>
        <dbReference type="ARBA" id="ARBA00023284"/>
    </source>
</evidence>
<dbReference type="PANTHER" id="PTHR42801:SF4">
    <property type="entry name" value="AHPC_TSA FAMILY PROTEIN"/>
    <property type="match status" value="1"/>
</dbReference>
<evidence type="ECO:0000259" key="13">
    <source>
        <dbReference type="PROSITE" id="PS51352"/>
    </source>
</evidence>